<feature type="binding site" evidence="6">
    <location>
        <begin position="32"/>
        <end position="39"/>
    </location>
    <ligand>
        <name>ATP</name>
        <dbReference type="ChEBI" id="CHEBI:30616"/>
    </ligand>
</feature>
<dbReference type="GO" id="GO:0016887">
    <property type="term" value="F:ATP hydrolysis activity"/>
    <property type="evidence" value="ECO:0007669"/>
    <property type="project" value="InterPro"/>
</dbReference>
<protein>
    <recommendedName>
        <fullName evidence="6">Chromosome partition protein Smc</fullName>
    </recommendedName>
</protein>
<dbReference type="Pfam" id="PF02463">
    <property type="entry name" value="SMC_N"/>
    <property type="match status" value="1"/>
</dbReference>
<keyword evidence="5 6" id="KW-0238">DNA-binding</keyword>
<dbReference type="Gene3D" id="3.40.50.300">
    <property type="entry name" value="P-loop containing nucleotide triphosphate hydrolases"/>
    <property type="match status" value="2"/>
</dbReference>
<dbReference type="NCBIfam" id="TIGR02168">
    <property type="entry name" value="SMC_prok_B"/>
    <property type="match status" value="1"/>
</dbReference>
<feature type="domain" description="SMC hinge" evidence="7">
    <location>
        <begin position="521"/>
        <end position="637"/>
    </location>
</feature>
<dbReference type="Proteomes" id="UP000182412">
    <property type="component" value="Unassembled WGS sequence"/>
</dbReference>
<keyword evidence="4 6" id="KW-0175">Coiled coil</keyword>
<comment type="subunit">
    <text evidence="6">Homodimer.</text>
</comment>
<accession>A0A1H0UVF3</accession>
<dbReference type="Pfam" id="PF06470">
    <property type="entry name" value="SMC_hinge"/>
    <property type="match status" value="1"/>
</dbReference>
<dbReference type="GO" id="GO:0030261">
    <property type="term" value="P:chromosome condensation"/>
    <property type="evidence" value="ECO:0007669"/>
    <property type="project" value="InterPro"/>
</dbReference>
<dbReference type="FunFam" id="3.40.50.300:FF:000984">
    <property type="entry name" value="Chromosome partition protein Smc"/>
    <property type="match status" value="1"/>
</dbReference>
<dbReference type="Gene3D" id="1.20.1060.20">
    <property type="match status" value="1"/>
</dbReference>
<evidence type="ECO:0000313" key="8">
    <source>
        <dbReference type="EMBL" id="SDP70187.1"/>
    </source>
</evidence>
<dbReference type="RefSeq" id="WP_074573361.1">
    <property type="nucleotide sequence ID" value="NZ_FNJQ01000039.1"/>
</dbReference>
<comment type="domain">
    <text evidence="6">Contains large globular domains required for ATP hydrolysis at each terminus and a third globular domain forming a flexible hinge near the middle of the molecule. These domains are separated by coiled-coil structures.</text>
</comment>
<dbReference type="InterPro" id="IPR024704">
    <property type="entry name" value="SMC"/>
</dbReference>
<dbReference type="HAMAP" id="MF_01894">
    <property type="entry name" value="Smc_prok"/>
    <property type="match status" value="1"/>
</dbReference>
<keyword evidence="2 6" id="KW-0547">Nucleotide-binding</keyword>
<dbReference type="SUPFAM" id="SSF52540">
    <property type="entry name" value="P-loop containing nucleoside triphosphate hydrolases"/>
    <property type="match status" value="2"/>
</dbReference>
<dbReference type="GO" id="GO:0007059">
    <property type="term" value="P:chromosome segregation"/>
    <property type="evidence" value="ECO:0007669"/>
    <property type="project" value="UniProtKB-UniRule"/>
</dbReference>
<dbReference type="PANTHER" id="PTHR43977">
    <property type="entry name" value="STRUCTURAL MAINTENANCE OF CHROMOSOMES PROTEIN 3"/>
    <property type="match status" value="1"/>
</dbReference>
<dbReference type="InterPro" id="IPR027417">
    <property type="entry name" value="P-loop_NTPase"/>
</dbReference>
<feature type="coiled-coil region" evidence="6">
    <location>
        <begin position="903"/>
        <end position="1030"/>
    </location>
</feature>
<dbReference type="GO" id="GO:0003677">
    <property type="term" value="F:DNA binding"/>
    <property type="evidence" value="ECO:0007669"/>
    <property type="project" value="UniProtKB-UniRule"/>
</dbReference>
<evidence type="ECO:0000256" key="2">
    <source>
        <dbReference type="ARBA" id="ARBA00022741"/>
    </source>
</evidence>
<feature type="coiled-coil region" evidence="6">
    <location>
        <begin position="247"/>
        <end position="498"/>
    </location>
</feature>
<dbReference type="GO" id="GO:0007062">
    <property type="term" value="P:sister chromatid cohesion"/>
    <property type="evidence" value="ECO:0007669"/>
    <property type="project" value="InterPro"/>
</dbReference>
<comment type="similarity">
    <text evidence="6">Belongs to the SMC family.</text>
</comment>
<sequence>MQLKRLEAYGFKSFADKITIDFDQGITAIVGPNGSGKSNITDAIRWVLGEQNVRNLRGTKAEDIIFTGSASRKALGVAEVSLFFANDGTLPVDFREVVVTRRLYRNGDSEFYINRSRCRLKDIYNLFADTGIGHDGMSIIGQNRIDDILNSRPEDRRAFFEETAGITKYRNRKRESVRKLTDTENNLVRVQDIIHEIENQLEPLSRHAEKTRIYNGLNEEYLHCKLAKLSFDYRQEAAKRADNEAKLAKFRDELLAADTNVQALAAEKEKLHKSIIDLEQKMQAQAAKNEALRQKMEEAAREMAKLQERQDQSDDLRSRILERRKNLSSEIAQMVAEIAKLTADQHQQKQDLALLDELLTKEQAKQKKFSQMIREQEQRERELEEARAQQLEAWNARKQEYALAQRDLENSEGDQENREDELHQAKEKLADLEDAQDMLQKKLQQTEAGLKADEAKWQQSAAGRKQAEAEQAQILRELNQNSQQLHTAENKLQFLTRMQQAYEGFGKAVKAVLKSQESWRSGVAGAVAELIDVPRDYVTAIEVALGGNLQNVVTQDTDTAKAAINFLKRERQGRVTFLPLSTLVVRPSQSIKEGRGAGVIGWANTLVQTEERYQKAIDFLLARTLVVDTLDNALLIARKHEQRLRIVTLSGELLNPGGSLSGGSRQHAEASFLNRSGEIEDLKGKITSLQADSQKLIAQREEKTQQLQALERDLQQLQESLQRQRISRAELETNLQAADQNRTEQQARVAEIEEALQTFQKSFAKMQEKKVLAKRAAAEAEGRYNELDKELEKAREKLEDLVQDAEDLRRYINDREIKRAALEQEILGNTQFLQLRARSKNASEEALKANEQEERDLDASLVDSVDRLKVLDAQQHNWQDRYDEGQELHDDIYKERMDKLEASQEADKKAAAASQQRNRLQDAIQSHEITQNKLDMKLEALQETILAEYGLTPERAAKEAMEGEPAEIKANMQQLERKLKELGPVNPNALEEYEELLKRHDFMEKQAGDLNTAKEDLEKILADMDEAMTRQFKEAFAQIQVYFGEIFVRLFGGGKAELQLTDKDDVLNSGVDILVTLPQKKRQNLSALSGGERALTVIALLFSFLRYRPSPFSVLDEIDAPLDEANVVRFGSFLREFAENTQFIVVTHRKGTMEAVDTLYGVTIEDAGVSKILSVKIDEVE</sequence>
<feature type="coiled-coil region" evidence="6">
    <location>
        <begin position="679"/>
        <end position="856"/>
    </location>
</feature>
<keyword evidence="1 6" id="KW-0963">Cytoplasm</keyword>
<gene>
    <name evidence="6" type="primary">smc</name>
    <name evidence="8" type="ORF">SAMN05216366_13920</name>
</gene>
<dbReference type="OrthoDB" id="9808768at2"/>
<evidence type="ECO:0000256" key="1">
    <source>
        <dbReference type="ARBA" id="ARBA00022490"/>
    </source>
</evidence>
<organism evidence="8 9">
    <name type="scientific">Selenomonas ruminantium</name>
    <dbReference type="NCBI Taxonomy" id="971"/>
    <lineage>
        <taxon>Bacteria</taxon>
        <taxon>Bacillati</taxon>
        <taxon>Bacillota</taxon>
        <taxon>Negativicutes</taxon>
        <taxon>Selenomonadales</taxon>
        <taxon>Selenomonadaceae</taxon>
        <taxon>Selenomonas</taxon>
    </lineage>
</organism>
<dbReference type="Gene3D" id="3.30.70.1620">
    <property type="match status" value="1"/>
</dbReference>
<dbReference type="GO" id="GO:0006260">
    <property type="term" value="P:DNA replication"/>
    <property type="evidence" value="ECO:0007669"/>
    <property type="project" value="UniProtKB-UniRule"/>
</dbReference>
<feature type="coiled-coil region" evidence="6">
    <location>
        <begin position="166"/>
        <end position="200"/>
    </location>
</feature>
<dbReference type="GO" id="GO:0005694">
    <property type="term" value="C:chromosome"/>
    <property type="evidence" value="ECO:0007669"/>
    <property type="project" value="InterPro"/>
</dbReference>
<dbReference type="EMBL" id="FNJQ01000039">
    <property type="protein sequence ID" value="SDP70187.1"/>
    <property type="molecule type" value="Genomic_DNA"/>
</dbReference>
<dbReference type="GO" id="GO:0005737">
    <property type="term" value="C:cytoplasm"/>
    <property type="evidence" value="ECO:0007669"/>
    <property type="project" value="UniProtKB-SubCell"/>
</dbReference>
<proteinExistence type="inferred from homology"/>
<dbReference type="CDD" id="cd03278">
    <property type="entry name" value="ABC_SMC_barmotin"/>
    <property type="match status" value="1"/>
</dbReference>
<evidence type="ECO:0000259" key="7">
    <source>
        <dbReference type="SMART" id="SM00968"/>
    </source>
</evidence>
<dbReference type="GO" id="GO:0005524">
    <property type="term" value="F:ATP binding"/>
    <property type="evidence" value="ECO:0007669"/>
    <property type="project" value="UniProtKB-UniRule"/>
</dbReference>
<dbReference type="InterPro" id="IPR011890">
    <property type="entry name" value="SMC_prok"/>
</dbReference>
<dbReference type="InterPro" id="IPR036277">
    <property type="entry name" value="SMC_hinge_sf"/>
</dbReference>
<dbReference type="SMART" id="SM00968">
    <property type="entry name" value="SMC_hinge"/>
    <property type="match status" value="1"/>
</dbReference>
<comment type="function">
    <text evidence="6">Required for chromosome condensation and partitioning.</text>
</comment>
<evidence type="ECO:0000256" key="4">
    <source>
        <dbReference type="ARBA" id="ARBA00023054"/>
    </source>
</evidence>
<keyword evidence="3 6" id="KW-0067">ATP-binding</keyword>
<dbReference type="SUPFAM" id="SSF75553">
    <property type="entry name" value="Smc hinge domain"/>
    <property type="match status" value="1"/>
</dbReference>
<dbReference type="AlphaFoldDB" id="A0A1H0UVF3"/>
<dbReference type="InterPro" id="IPR010935">
    <property type="entry name" value="SMC_hinge"/>
</dbReference>
<evidence type="ECO:0000256" key="3">
    <source>
        <dbReference type="ARBA" id="ARBA00022840"/>
    </source>
</evidence>
<evidence type="ECO:0000256" key="5">
    <source>
        <dbReference type="ARBA" id="ARBA00023125"/>
    </source>
</evidence>
<evidence type="ECO:0000256" key="6">
    <source>
        <dbReference type="HAMAP-Rule" id="MF_01894"/>
    </source>
</evidence>
<dbReference type="InterPro" id="IPR003395">
    <property type="entry name" value="RecF/RecN/SMC_N"/>
</dbReference>
<reference evidence="8 9" key="1">
    <citation type="submission" date="2016-10" db="EMBL/GenBank/DDBJ databases">
        <authorList>
            <person name="de Groot N.N."/>
        </authorList>
    </citation>
    <scope>NUCLEOTIDE SEQUENCE [LARGE SCALE GENOMIC DNA]</scope>
    <source>
        <strain evidence="8 9">S137</strain>
    </source>
</reference>
<evidence type="ECO:0000313" key="9">
    <source>
        <dbReference type="Proteomes" id="UP000182412"/>
    </source>
</evidence>
<name>A0A1H0UVF3_SELRU</name>
<dbReference type="PIRSF" id="PIRSF005719">
    <property type="entry name" value="SMC"/>
    <property type="match status" value="1"/>
</dbReference>
<comment type="subcellular location">
    <subcellularLocation>
        <location evidence="6">Cytoplasm</location>
    </subcellularLocation>
</comment>